<evidence type="ECO:0000313" key="3">
    <source>
        <dbReference type="EMBL" id="SES06199.1"/>
    </source>
</evidence>
<dbReference type="PANTHER" id="PTHR42941:SF1">
    <property type="entry name" value="SLL1037 PROTEIN"/>
    <property type="match status" value="1"/>
</dbReference>
<feature type="signal peptide" evidence="2">
    <location>
        <begin position="1"/>
        <end position="19"/>
    </location>
</feature>
<dbReference type="NCBIfam" id="TIGR02122">
    <property type="entry name" value="TRAP_TAXI"/>
    <property type="match status" value="1"/>
</dbReference>
<dbReference type="Gene3D" id="3.40.190.10">
    <property type="entry name" value="Periplasmic binding protein-like II"/>
    <property type="match status" value="2"/>
</dbReference>
<dbReference type="CDD" id="cd13567">
    <property type="entry name" value="PBP2_TtGluBP"/>
    <property type="match status" value="1"/>
</dbReference>
<evidence type="ECO:0000256" key="1">
    <source>
        <dbReference type="SAM" id="MobiDB-lite"/>
    </source>
</evidence>
<evidence type="ECO:0000313" key="4">
    <source>
        <dbReference type="Proteomes" id="UP000198571"/>
    </source>
</evidence>
<sequence>MKKSLSVLLGGLLSVGLVACGDEGNGGNNADGDDTAAANNNNNNAGEESAGLDEDLFVTVATGGTSGVYYPIGGAIANILEGDLGIDTSVQSTGASVENINLLDTNRTELAITMADAVAQAYEGTGPFEDEAPKENLTGLAALYPNFVQVVTTEDTGIESIEDLEGRSVGVGAPGSGVELNARMILDAHGMSYDDIDEDFLSYSEAIDQIKNGMVEAAFVTSGVPNATVIDLSTTHDAKVLPIEGEAMDSLMEEYPFFSTGTIEGGTYDQEEDVNTATITNLLLVNSELSEDTVYEITKSLFDNLDSIHSSHNAAQDITLETIQEGMPVPLHPGAERYFEEEGVLD</sequence>
<dbReference type="Pfam" id="PF16868">
    <property type="entry name" value="NMT1_3"/>
    <property type="match status" value="1"/>
</dbReference>
<dbReference type="InterPro" id="IPR011852">
    <property type="entry name" value="TRAP_TAXI"/>
</dbReference>
<dbReference type="AlphaFoldDB" id="A0A1H9UA11"/>
<dbReference type="EMBL" id="FOGT01000007">
    <property type="protein sequence ID" value="SES06199.1"/>
    <property type="molecule type" value="Genomic_DNA"/>
</dbReference>
<gene>
    <name evidence="3" type="ORF">SAMN05518684_10766</name>
</gene>
<dbReference type="OrthoDB" id="9776669at2"/>
<evidence type="ECO:0008006" key="5">
    <source>
        <dbReference type="Google" id="ProtNLM"/>
    </source>
</evidence>
<dbReference type="STRING" id="1601833.SAMN05518684_10766"/>
<evidence type="ECO:0000256" key="2">
    <source>
        <dbReference type="SAM" id="SignalP"/>
    </source>
</evidence>
<keyword evidence="2" id="KW-0732">Signal</keyword>
<reference evidence="4" key="1">
    <citation type="submission" date="2016-10" db="EMBL/GenBank/DDBJ databases">
        <authorList>
            <person name="Varghese N."/>
            <person name="Submissions S."/>
        </authorList>
    </citation>
    <scope>NUCLEOTIDE SEQUENCE [LARGE SCALE GENOMIC DNA]</scope>
    <source>
        <strain evidence="4">S9</strain>
    </source>
</reference>
<feature type="region of interest" description="Disordered" evidence="1">
    <location>
        <begin position="30"/>
        <end position="49"/>
    </location>
</feature>
<dbReference type="RefSeq" id="WP_093051295.1">
    <property type="nucleotide sequence ID" value="NZ_FOGT01000007.1"/>
</dbReference>
<proteinExistence type="predicted"/>
<accession>A0A1H9UA11</accession>
<dbReference type="SUPFAM" id="SSF53850">
    <property type="entry name" value="Periplasmic binding protein-like II"/>
    <property type="match status" value="1"/>
</dbReference>
<protein>
    <recommendedName>
        <fullName evidence="5">TRAP transporter solute receptor, TAXI family</fullName>
    </recommendedName>
</protein>
<organism evidence="3 4">
    <name type="scientific">Salipaludibacillus aurantiacus</name>
    <dbReference type="NCBI Taxonomy" id="1601833"/>
    <lineage>
        <taxon>Bacteria</taxon>
        <taxon>Bacillati</taxon>
        <taxon>Bacillota</taxon>
        <taxon>Bacilli</taxon>
        <taxon>Bacillales</taxon>
        <taxon>Bacillaceae</taxon>
    </lineage>
</organism>
<dbReference type="PROSITE" id="PS51257">
    <property type="entry name" value="PROKAR_LIPOPROTEIN"/>
    <property type="match status" value="1"/>
</dbReference>
<feature type="chain" id="PRO_5038551757" description="TRAP transporter solute receptor, TAXI family" evidence="2">
    <location>
        <begin position="20"/>
        <end position="346"/>
    </location>
</feature>
<dbReference type="PANTHER" id="PTHR42941">
    <property type="entry name" value="SLL1037 PROTEIN"/>
    <property type="match status" value="1"/>
</dbReference>
<dbReference type="Proteomes" id="UP000198571">
    <property type="component" value="Unassembled WGS sequence"/>
</dbReference>
<feature type="compositionally biased region" description="Low complexity" evidence="1">
    <location>
        <begin position="35"/>
        <end position="49"/>
    </location>
</feature>
<name>A0A1H9UA11_9BACI</name>
<keyword evidence="4" id="KW-1185">Reference proteome</keyword>